<dbReference type="PROSITE" id="PS50048">
    <property type="entry name" value="ZN2_CY6_FUNGAL_2"/>
    <property type="match status" value="1"/>
</dbReference>
<dbReference type="SUPFAM" id="SSF57701">
    <property type="entry name" value="Zn2/Cys6 DNA-binding domain"/>
    <property type="match status" value="1"/>
</dbReference>
<dbReference type="Gene3D" id="4.10.240.10">
    <property type="entry name" value="Zn(2)-C6 fungal-type DNA-binding domain"/>
    <property type="match status" value="1"/>
</dbReference>
<dbReference type="Pfam" id="PF00172">
    <property type="entry name" value="Zn_clus"/>
    <property type="match status" value="1"/>
</dbReference>
<feature type="domain" description="Zn(2)-C6 fungal-type" evidence="3">
    <location>
        <begin position="23"/>
        <end position="53"/>
    </location>
</feature>
<dbReference type="SMART" id="SM00066">
    <property type="entry name" value="GAL4"/>
    <property type="match status" value="1"/>
</dbReference>
<evidence type="ECO:0000313" key="5">
    <source>
        <dbReference type="Proteomes" id="UP001583186"/>
    </source>
</evidence>
<dbReference type="InterPro" id="IPR036864">
    <property type="entry name" value="Zn2-C6_fun-type_DNA-bd_sf"/>
</dbReference>
<evidence type="ECO:0000256" key="1">
    <source>
        <dbReference type="ARBA" id="ARBA00023242"/>
    </source>
</evidence>
<accession>A0ABR3ZI87</accession>
<name>A0ABR3ZI87_9PEZI</name>
<proteinExistence type="predicted"/>
<sequence length="670" mass="73215">MSPAATTAHPPAAPARRSKASTACNTCRGRKTRCDGERPTCSYCRSTRSECVYRATETSASLNEQQTVMMLERLDRMELRLESMASNSVNTNTPRWPWTGTEDMFAQISSTSAPSSSSSSLSQTPPFHTASSHKMLHYWPRINMAVTLLDTSSPLRYVEDTASGGVGPTNNVSISTELNTLAIQRCFVHMHETGRGLDYLLGQLLQRHTNVLSLPIDTSSPTISVNSCNCQLLLAISLASRGTPGPSASLGETAFRAACAKIGELFFTPDDDDSVLFLIVAAHLFMARAYPVGALKLIHTAGDRLGRSGRRQVHDPAWKARFDDCLQLHFVVESDILLTMDGLPSDTAFSLLAALPTSTSLTLHEVETGYMNLSVAEIAQKKRATQLTDATLALTAIQNRVLVRLYGIAQAYSQPSLLSQALSELKTELTRWFDDHLPLECHFPRDLGGALTIPRPQPDYVKYLRAKYYIIEFLMCRPILYYIAHESVEARDSTGVVVNGHGDPSTSTTTSPSNQSDTTEGRPFWIYDACFRCLQCAALLVLEYDPDSDEAETDTTSQPDWLELHIIWGAALTMVLSLVTPALAKFLPKHGQPGQPGPFMDTRRLLAKAEAILVQAARNNCVPAQCLAILHNVQGNLLGPADNTTNGATTTGSTHMDIQDDTSPASFLMI</sequence>
<reference evidence="4 5" key="1">
    <citation type="journal article" date="2024" name="IMA Fungus">
        <title>IMA Genome - F19 : A genome assembly and annotation guide to empower mycologists, including annotated draft genome sequences of Ceratocystis pirilliformis, Diaporthe australafricana, Fusarium ophioides, Paecilomyces lecythidis, and Sporothrix stenoceras.</title>
        <authorList>
            <person name="Aylward J."/>
            <person name="Wilson A.M."/>
            <person name="Visagie C.M."/>
            <person name="Spraker J."/>
            <person name="Barnes I."/>
            <person name="Buitendag C."/>
            <person name="Ceriani C."/>
            <person name="Del Mar Angel L."/>
            <person name="du Plessis D."/>
            <person name="Fuchs T."/>
            <person name="Gasser K."/>
            <person name="Kramer D."/>
            <person name="Li W."/>
            <person name="Munsamy K."/>
            <person name="Piso A."/>
            <person name="Price J.L."/>
            <person name="Sonnekus B."/>
            <person name="Thomas C."/>
            <person name="van der Nest A."/>
            <person name="van Dijk A."/>
            <person name="van Heerden A."/>
            <person name="van Vuuren N."/>
            <person name="Yilmaz N."/>
            <person name="Duong T.A."/>
            <person name="van der Merwe N.A."/>
            <person name="Wingfield M.J."/>
            <person name="Wingfield B.D."/>
        </authorList>
    </citation>
    <scope>NUCLEOTIDE SEQUENCE [LARGE SCALE GENOMIC DNA]</scope>
    <source>
        <strain evidence="4 5">CMW 5346</strain>
    </source>
</reference>
<dbReference type="Proteomes" id="UP001583186">
    <property type="component" value="Unassembled WGS sequence"/>
</dbReference>
<comment type="caution">
    <text evidence="4">The sequence shown here is derived from an EMBL/GenBank/DDBJ whole genome shotgun (WGS) entry which is preliminary data.</text>
</comment>
<evidence type="ECO:0000256" key="2">
    <source>
        <dbReference type="SAM" id="MobiDB-lite"/>
    </source>
</evidence>
<feature type="region of interest" description="Disordered" evidence="2">
    <location>
        <begin position="1"/>
        <end position="21"/>
    </location>
</feature>
<dbReference type="PROSITE" id="PS00463">
    <property type="entry name" value="ZN2_CY6_FUNGAL_1"/>
    <property type="match status" value="1"/>
</dbReference>
<protein>
    <recommendedName>
        <fullName evidence="3">Zn(2)-C6 fungal-type domain-containing protein</fullName>
    </recommendedName>
</protein>
<dbReference type="InterPro" id="IPR053181">
    <property type="entry name" value="EcdB-like_regulator"/>
</dbReference>
<dbReference type="CDD" id="cd00067">
    <property type="entry name" value="GAL4"/>
    <property type="match status" value="1"/>
</dbReference>
<gene>
    <name evidence="4" type="ORF">Sste5346_002433</name>
</gene>
<evidence type="ECO:0000259" key="3">
    <source>
        <dbReference type="PROSITE" id="PS50048"/>
    </source>
</evidence>
<dbReference type="PANTHER" id="PTHR47785">
    <property type="entry name" value="ZN(II)2CYS6 TRANSCRIPTION FACTOR (EUROFUNG)-RELATED-RELATED"/>
    <property type="match status" value="1"/>
</dbReference>
<keyword evidence="1" id="KW-0539">Nucleus</keyword>
<organism evidence="4 5">
    <name type="scientific">Sporothrix stenoceras</name>
    <dbReference type="NCBI Taxonomy" id="5173"/>
    <lineage>
        <taxon>Eukaryota</taxon>
        <taxon>Fungi</taxon>
        <taxon>Dikarya</taxon>
        <taxon>Ascomycota</taxon>
        <taxon>Pezizomycotina</taxon>
        <taxon>Sordariomycetes</taxon>
        <taxon>Sordariomycetidae</taxon>
        <taxon>Ophiostomatales</taxon>
        <taxon>Ophiostomataceae</taxon>
        <taxon>Sporothrix</taxon>
    </lineage>
</organism>
<evidence type="ECO:0000313" key="4">
    <source>
        <dbReference type="EMBL" id="KAL1900125.1"/>
    </source>
</evidence>
<dbReference type="EMBL" id="JAWCUI010000010">
    <property type="protein sequence ID" value="KAL1900125.1"/>
    <property type="molecule type" value="Genomic_DNA"/>
</dbReference>
<feature type="compositionally biased region" description="Low complexity" evidence="2">
    <location>
        <begin position="1"/>
        <end position="10"/>
    </location>
</feature>
<keyword evidence="5" id="KW-1185">Reference proteome</keyword>
<feature type="region of interest" description="Disordered" evidence="2">
    <location>
        <begin position="495"/>
        <end position="518"/>
    </location>
</feature>
<feature type="compositionally biased region" description="Low complexity" evidence="2">
    <location>
        <begin position="505"/>
        <end position="518"/>
    </location>
</feature>
<dbReference type="InterPro" id="IPR001138">
    <property type="entry name" value="Zn2Cys6_DnaBD"/>
</dbReference>